<dbReference type="Gene3D" id="2.60.40.1140">
    <property type="entry name" value="Collagen-binding surface protein Cna, B-type domain"/>
    <property type="match status" value="1"/>
</dbReference>
<sequence length="136" mass="13729">MRRLALVVLPLVAGSIIAGSIGAPALADSPNGHGRKPVPAERTKPARTTSFALTGTLTGTTASTLTLSVKGGTAPRGTTVTVSVAATARITLNDKTTTVDALPAGARVTVTGTQTDGVRTATRVQVKAEKEPGDDR</sequence>
<evidence type="ECO:0000313" key="4">
    <source>
        <dbReference type="Proteomes" id="UP000317982"/>
    </source>
</evidence>
<reference evidence="3 4" key="1">
    <citation type="submission" date="2019-07" db="EMBL/GenBank/DDBJ databases">
        <title>Cryptosporangium phraense sp. nov., isolated from plant litter.</title>
        <authorList>
            <person name="Suriyachadkun C."/>
        </authorList>
    </citation>
    <scope>NUCLEOTIDE SEQUENCE [LARGE SCALE GENOMIC DNA]</scope>
    <source>
        <strain evidence="3 4">A-T 5661</strain>
    </source>
</reference>
<evidence type="ECO:0000313" key="3">
    <source>
        <dbReference type="EMBL" id="TQS42987.1"/>
    </source>
</evidence>
<comment type="caution">
    <text evidence="3">The sequence shown here is derived from an EMBL/GenBank/DDBJ whole genome shotgun (WGS) entry which is preliminary data.</text>
</comment>
<organism evidence="3 4">
    <name type="scientific">Cryptosporangium phraense</name>
    <dbReference type="NCBI Taxonomy" id="2593070"/>
    <lineage>
        <taxon>Bacteria</taxon>
        <taxon>Bacillati</taxon>
        <taxon>Actinomycetota</taxon>
        <taxon>Actinomycetes</taxon>
        <taxon>Cryptosporangiales</taxon>
        <taxon>Cryptosporangiaceae</taxon>
        <taxon>Cryptosporangium</taxon>
    </lineage>
</organism>
<dbReference type="EMBL" id="VIRS01000015">
    <property type="protein sequence ID" value="TQS42987.1"/>
    <property type="molecule type" value="Genomic_DNA"/>
</dbReference>
<feature type="signal peptide" evidence="2">
    <location>
        <begin position="1"/>
        <end position="18"/>
    </location>
</feature>
<protein>
    <recommendedName>
        <fullName evidence="5">DUF5666 domain-containing protein</fullName>
    </recommendedName>
</protein>
<feature type="chain" id="PRO_5039614060" description="DUF5666 domain-containing protein" evidence="2">
    <location>
        <begin position="19"/>
        <end position="136"/>
    </location>
</feature>
<evidence type="ECO:0000256" key="2">
    <source>
        <dbReference type="SAM" id="SignalP"/>
    </source>
</evidence>
<keyword evidence="4" id="KW-1185">Reference proteome</keyword>
<dbReference type="RefSeq" id="WP_142706473.1">
    <property type="nucleotide sequence ID" value="NZ_VIRS01000015.1"/>
</dbReference>
<dbReference type="AlphaFoldDB" id="A0A545ANU5"/>
<proteinExistence type="predicted"/>
<dbReference type="InParanoid" id="A0A545ANU5"/>
<feature type="region of interest" description="Disordered" evidence="1">
    <location>
        <begin position="24"/>
        <end position="47"/>
    </location>
</feature>
<accession>A0A545ANU5</accession>
<dbReference type="Proteomes" id="UP000317982">
    <property type="component" value="Unassembled WGS sequence"/>
</dbReference>
<keyword evidence="2" id="KW-0732">Signal</keyword>
<evidence type="ECO:0008006" key="5">
    <source>
        <dbReference type="Google" id="ProtNLM"/>
    </source>
</evidence>
<name>A0A545ANU5_9ACTN</name>
<evidence type="ECO:0000256" key="1">
    <source>
        <dbReference type="SAM" id="MobiDB-lite"/>
    </source>
</evidence>
<gene>
    <name evidence="3" type="ORF">FL583_21350</name>
</gene>